<evidence type="ECO:0000313" key="1">
    <source>
        <dbReference type="EMBL" id="GAG77335.1"/>
    </source>
</evidence>
<protein>
    <submittedName>
        <fullName evidence="1">Uncharacterized protein</fullName>
    </submittedName>
</protein>
<organism evidence="1">
    <name type="scientific">marine sediment metagenome</name>
    <dbReference type="NCBI Taxonomy" id="412755"/>
    <lineage>
        <taxon>unclassified sequences</taxon>
        <taxon>metagenomes</taxon>
        <taxon>ecological metagenomes</taxon>
    </lineage>
</organism>
<name>X1A5A9_9ZZZZ</name>
<dbReference type="InterPro" id="IPR043148">
    <property type="entry name" value="TagF_C"/>
</dbReference>
<sequence>RPICNYAKKAGYDVEWSAKYLCNDGIISCVISHPSGIYMPHGNSAENFIDTKHQATSHPLLKGILLPGPYWKQKFYSFPITEMIIASDVLENQELYNYEFPETKLKVVGWPKSDLLFSSRRKEVKAHWENTLKLPYDKTVLYSGDSYVKNLIDITENLEMNLIWKPALPVTQGRRPQYFNFKDRLKYDFMTFPEITKKYSYFKHVNFVNPLELEDITELFLVSDVAVSPDGSSVGIEFITANKPLIALTRKRIAGFHCTEEEMPAIFCFFDKMENALIHCLEKPNDLKKQRETFLKKMV</sequence>
<feature type="non-terminal residue" evidence="1">
    <location>
        <position position="1"/>
    </location>
</feature>
<reference evidence="1" key="1">
    <citation type="journal article" date="2014" name="Front. Microbiol.">
        <title>High frequency of phylogenetically diverse reductive dehalogenase-homologous genes in deep subseafloor sedimentary metagenomes.</title>
        <authorList>
            <person name="Kawai M."/>
            <person name="Futagami T."/>
            <person name="Toyoda A."/>
            <person name="Takaki Y."/>
            <person name="Nishi S."/>
            <person name="Hori S."/>
            <person name="Arai W."/>
            <person name="Tsubouchi T."/>
            <person name="Morono Y."/>
            <person name="Uchiyama I."/>
            <person name="Ito T."/>
            <person name="Fujiyama A."/>
            <person name="Inagaki F."/>
            <person name="Takami H."/>
        </authorList>
    </citation>
    <scope>NUCLEOTIDE SEQUENCE</scope>
    <source>
        <strain evidence="1">Expedition CK06-06</strain>
    </source>
</reference>
<dbReference type="AlphaFoldDB" id="X1A5A9"/>
<comment type="caution">
    <text evidence="1">The sequence shown here is derived from an EMBL/GenBank/DDBJ whole genome shotgun (WGS) entry which is preliminary data.</text>
</comment>
<feature type="non-terminal residue" evidence="1">
    <location>
        <position position="299"/>
    </location>
</feature>
<proteinExistence type="predicted"/>
<accession>X1A5A9</accession>
<dbReference type="EMBL" id="BART01017404">
    <property type="protein sequence ID" value="GAG77335.1"/>
    <property type="molecule type" value="Genomic_DNA"/>
</dbReference>
<gene>
    <name evidence="1" type="ORF">S01H4_33143</name>
</gene>
<dbReference type="SUPFAM" id="SSF53756">
    <property type="entry name" value="UDP-Glycosyltransferase/glycogen phosphorylase"/>
    <property type="match status" value="1"/>
</dbReference>
<dbReference type="Gene3D" id="3.40.50.12580">
    <property type="match status" value="1"/>
</dbReference>